<dbReference type="AlphaFoldDB" id="A0A854QCR5"/>
<reference evidence="2 3" key="1">
    <citation type="submission" date="2017-06" db="EMBL/GenBank/DDBJ databases">
        <title>Global population genomics of the pathogenic fungus Cryptococcus neoformans var. grubii.</title>
        <authorList>
            <person name="Cuomo C."/>
            <person name="Litvintseva A."/>
            <person name="Chen Y."/>
            <person name="Young S."/>
            <person name="Zeng Q."/>
            <person name="Chapman S."/>
            <person name="Gujja S."/>
            <person name="Saif S."/>
            <person name="Birren B."/>
        </authorList>
    </citation>
    <scope>NUCLEOTIDE SEQUENCE [LARGE SCALE GENOMIC DNA]</scope>
    <source>
        <strain evidence="2 3">Tu259-1</strain>
    </source>
</reference>
<dbReference type="EMBL" id="AMKT01000078">
    <property type="protein sequence ID" value="OXG13792.1"/>
    <property type="molecule type" value="Genomic_DNA"/>
</dbReference>
<evidence type="ECO:0000256" key="1">
    <source>
        <dbReference type="SAM" id="MobiDB-lite"/>
    </source>
</evidence>
<dbReference type="Proteomes" id="UP000199727">
    <property type="component" value="Unassembled WGS sequence"/>
</dbReference>
<name>A0A854QCR5_CRYNE</name>
<sequence>MISVLRPTLLRATPLLARPFTSTPWRPQSQPETPLPSSKDPSHPHLFYHPNSSYVSLSFLPHPPAIYGSRTVLGYLPLGDAALDDFREEPKFRKVLDDAVKSGLEQGKATTVQFEAETRPVDGWIHITDERAIPPAGRIGETEDIIGSVYVQEGKIVADTYSPLPTYRLVTTNGVMRLPEGLDKHVIEVLEGIDKEERTQAAADLISL</sequence>
<dbReference type="PANTHER" id="PTHR37331:SF1">
    <property type="entry name" value="YALI0F11671P"/>
    <property type="match status" value="1"/>
</dbReference>
<gene>
    <name evidence="2" type="ORF">C361_05934</name>
</gene>
<dbReference type="OrthoDB" id="5397701at2759"/>
<feature type="region of interest" description="Disordered" evidence="1">
    <location>
        <begin position="20"/>
        <end position="43"/>
    </location>
</feature>
<proteinExistence type="predicted"/>
<protein>
    <submittedName>
        <fullName evidence="2">Uncharacterized protein</fullName>
    </submittedName>
</protein>
<evidence type="ECO:0000313" key="2">
    <source>
        <dbReference type="EMBL" id="OXG13792.1"/>
    </source>
</evidence>
<comment type="caution">
    <text evidence="2">The sequence shown here is derived from an EMBL/GenBank/DDBJ whole genome shotgun (WGS) entry which is preliminary data.</text>
</comment>
<feature type="compositionally biased region" description="Polar residues" evidence="1">
    <location>
        <begin position="20"/>
        <end position="36"/>
    </location>
</feature>
<dbReference type="PANTHER" id="PTHR37331">
    <property type="entry name" value="YALI0F11671P"/>
    <property type="match status" value="1"/>
</dbReference>
<accession>A0A854QCR5</accession>
<organism evidence="2 3">
    <name type="scientific">Cryptococcus neoformans Tu259-1</name>
    <dbReference type="NCBI Taxonomy" id="1230072"/>
    <lineage>
        <taxon>Eukaryota</taxon>
        <taxon>Fungi</taxon>
        <taxon>Dikarya</taxon>
        <taxon>Basidiomycota</taxon>
        <taxon>Agaricomycotina</taxon>
        <taxon>Tremellomycetes</taxon>
        <taxon>Tremellales</taxon>
        <taxon>Cryptococcaceae</taxon>
        <taxon>Cryptococcus</taxon>
        <taxon>Cryptococcus neoformans species complex</taxon>
    </lineage>
</organism>
<evidence type="ECO:0000313" key="3">
    <source>
        <dbReference type="Proteomes" id="UP000199727"/>
    </source>
</evidence>